<accession>A0ABV4U8D5</accession>
<keyword evidence="1" id="KW-1277">Toxin-antitoxin system</keyword>
<dbReference type="EMBL" id="JBGUBD010000006">
    <property type="protein sequence ID" value="MFA9478779.1"/>
    <property type="molecule type" value="Genomic_DNA"/>
</dbReference>
<gene>
    <name evidence="2" type="ORF">ACERK3_10770</name>
</gene>
<evidence type="ECO:0000313" key="2">
    <source>
        <dbReference type="EMBL" id="MFA9478779.1"/>
    </source>
</evidence>
<dbReference type="InterPro" id="IPR035093">
    <property type="entry name" value="RelE/ParE_toxin_dom_sf"/>
</dbReference>
<sequence>MEEKAPLNAQRWLEGLWDAVDTLETWPTRCSLAPENAYRPFEIRKLNHGSHLILFTINKEQATVYVIGLRHGMQEPASRGAPCYIHRYSTRVTGQECKNFDCNTDNHCTKCLSMTRPSVKERQMTTIDAIAITKIHITQDVFCKCYVPRNVCLYSIGNAYAYA</sequence>
<keyword evidence="3" id="KW-1185">Reference proteome</keyword>
<dbReference type="Pfam" id="PF05016">
    <property type="entry name" value="ParE_toxin"/>
    <property type="match status" value="1"/>
</dbReference>
<protein>
    <submittedName>
        <fullName evidence="2">Type II toxin-antitoxin system RelE/ParE family toxin</fullName>
    </submittedName>
</protein>
<dbReference type="RefSeq" id="WP_425345980.1">
    <property type="nucleotide sequence ID" value="NZ_JBGUBD010000006.1"/>
</dbReference>
<organism evidence="2 3">
    <name type="scientific">Natronomicrosphaera hydrolytica</name>
    <dbReference type="NCBI Taxonomy" id="3242702"/>
    <lineage>
        <taxon>Bacteria</taxon>
        <taxon>Pseudomonadati</taxon>
        <taxon>Planctomycetota</taxon>
        <taxon>Phycisphaerae</taxon>
        <taxon>Phycisphaerales</taxon>
        <taxon>Phycisphaeraceae</taxon>
        <taxon>Natronomicrosphaera</taxon>
    </lineage>
</organism>
<dbReference type="InterPro" id="IPR007712">
    <property type="entry name" value="RelE/ParE_toxin"/>
</dbReference>
<evidence type="ECO:0000313" key="3">
    <source>
        <dbReference type="Proteomes" id="UP001575105"/>
    </source>
</evidence>
<dbReference type="Proteomes" id="UP001575105">
    <property type="component" value="Unassembled WGS sequence"/>
</dbReference>
<evidence type="ECO:0000256" key="1">
    <source>
        <dbReference type="ARBA" id="ARBA00022649"/>
    </source>
</evidence>
<comment type="caution">
    <text evidence="2">The sequence shown here is derived from an EMBL/GenBank/DDBJ whole genome shotgun (WGS) entry which is preliminary data.</text>
</comment>
<reference evidence="2 3" key="1">
    <citation type="submission" date="2024-08" db="EMBL/GenBank/DDBJ databases">
        <title>Whole-genome sequencing of halo(alkali)philic microorganisms from hypersaline lakes.</title>
        <authorList>
            <person name="Sorokin D.Y."/>
            <person name="Merkel A.Y."/>
            <person name="Messina E."/>
            <person name="Yakimov M."/>
        </authorList>
    </citation>
    <scope>NUCLEOTIDE SEQUENCE [LARGE SCALE GENOMIC DNA]</scope>
    <source>
        <strain evidence="2 3">AB-hyl4</strain>
    </source>
</reference>
<dbReference type="Gene3D" id="3.30.2310.20">
    <property type="entry name" value="RelE-like"/>
    <property type="match status" value="1"/>
</dbReference>
<proteinExistence type="predicted"/>
<name>A0ABV4U8D5_9BACT</name>